<dbReference type="OrthoDB" id="1295060at2759"/>
<dbReference type="Proteomes" id="UP000224567">
    <property type="component" value="Unassembled WGS sequence"/>
</dbReference>
<feature type="compositionally biased region" description="Polar residues" evidence="7">
    <location>
        <begin position="584"/>
        <end position="595"/>
    </location>
</feature>
<dbReference type="Pfam" id="PF04504">
    <property type="entry name" value="GeBP-like_DBD"/>
    <property type="match status" value="1"/>
</dbReference>
<evidence type="ECO:0000313" key="9">
    <source>
        <dbReference type="EMBL" id="PHT54953.1"/>
    </source>
</evidence>
<comment type="similarity">
    <text evidence="2">Belongs to the GeBP family.</text>
</comment>
<feature type="region of interest" description="Disordered" evidence="7">
    <location>
        <begin position="247"/>
        <end position="271"/>
    </location>
</feature>
<dbReference type="InterPro" id="IPR046357">
    <property type="entry name" value="PPIase_dom_sf"/>
</dbReference>
<evidence type="ECO:0000256" key="4">
    <source>
        <dbReference type="ARBA" id="ARBA00023110"/>
    </source>
</evidence>
<proteinExistence type="inferred from homology"/>
<keyword evidence="5 6" id="KW-0413">Isomerase</keyword>
<comment type="caution">
    <text evidence="9">The sequence shown here is derived from an EMBL/GenBank/DDBJ whole genome shotgun (WGS) entry which is preliminary data.</text>
</comment>
<name>A0A2G2XBU3_CAPBA</name>
<feature type="domain" description="PPIase FKBP-type" evidence="8">
    <location>
        <begin position="628"/>
        <end position="716"/>
    </location>
</feature>
<dbReference type="PROSITE" id="PS50059">
    <property type="entry name" value="FKBP_PPIASE"/>
    <property type="match status" value="1"/>
</dbReference>
<organism evidence="9 10">
    <name type="scientific">Capsicum baccatum</name>
    <name type="common">Peruvian pepper</name>
    <dbReference type="NCBI Taxonomy" id="33114"/>
    <lineage>
        <taxon>Eukaryota</taxon>
        <taxon>Viridiplantae</taxon>
        <taxon>Streptophyta</taxon>
        <taxon>Embryophyta</taxon>
        <taxon>Tracheophyta</taxon>
        <taxon>Spermatophyta</taxon>
        <taxon>Magnoliopsida</taxon>
        <taxon>eudicotyledons</taxon>
        <taxon>Gunneridae</taxon>
        <taxon>Pentapetalae</taxon>
        <taxon>asterids</taxon>
        <taxon>lamiids</taxon>
        <taxon>Solanales</taxon>
        <taxon>Solanaceae</taxon>
        <taxon>Solanoideae</taxon>
        <taxon>Capsiceae</taxon>
        <taxon>Capsicum</taxon>
    </lineage>
</organism>
<accession>A0A2G2XBU3</accession>
<keyword evidence="10" id="KW-1185">Reference proteome</keyword>
<evidence type="ECO:0000256" key="3">
    <source>
        <dbReference type="ARBA" id="ARBA00013194"/>
    </source>
</evidence>
<dbReference type="Pfam" id="PF00254">
    <property type="entry name" value="FKBP_C"/>
    <property type="match status" value="1"/>
</dbReference>
<comment type="catalytic activity">
    <reaction evidence="1 6">
        <text>[protein]-peptidylproline (omega=180) = [protein]-peptidylproline (omega=0)</text>
        <dbReference type="Rhea" id="RHEA:16237"/>
        <dbReference type="Rhea" id="RHEA-COMP:10747"/>
        <dbReference type="Rhea" id="RHEA-COMP:10748"/>
        <dbReference type="ChEBI" id="CHEBI:83833"/>
        <dbReference type="ChEBI" id="CHEBI:83834"/>
        <dbReference type="EC" id="5.2.1.8"/>
    </reaction>
</comment>
<dbReference type="Gene3D" id="3.10.50.40">
    <property type="match status" value="1"/>
</dbReference>
<dbReference type="AlphaFoldDB" id="A0A2G2XBU3"/>
<dbReference type="EMBL" id="MLFT02000002">
    <property type="protein sequence ID" value="PHT54953.1"/>
    <property type="molecule type" value="Genomic_DNA"/>
</dbReference>
<evidence type="ECO:0000256" key="6">
    <source>
        <dbReference type="PROSITE-ProRule" id="PRU00277"/>
    </source>
</evidence>
<reference evidence="10" key="2">
    <citation type="journal article" date="2017" name="J. Anim. Genet.">
        <title>Multiple reference genome sequences of hot pepper reveal the massive evolution of plant disease resistance genes by retroduplication.</title>
        <authorList>
            <person name="Kim S."/>
            <person name="Park J."/>
            <person name="Yeom S.-I."/>
            <person name="Kim Y.-M."/>
            <person name="Seo E."/>
            <person name="Kim K.-T."/>
            <person name="Kim M.-S."/>
            <person name="Lee J.M."/>
            <person name="Cheong K."/>
            <person name="Shin H.-S."/>
            <person name="Kim S.-B."/>
            <person name="Han K."/>
            <person name="Lee J."/>
            <person name="Park M."/>
            <person name="Lee H.-A."/>
            <person name="Lee H.-Y."/>
            <person name="Lee Y."/>
            <person name="Oh S."/>
            <person name="Lee J.H."/>
            <person name="Choi E."/>
            <person name="Choi E."/>
            <person name="Lee S.E."/>
            <person name="Jeon J."/>
            <person name="Kim H."/>
            <person name="Choi G."/>
            <person name="Song H."/>
            <person name="Lee J."/>
            <person name="Lee S.-C."/>
            <person name="Kwon J.-K."/>
            <person name="Lee H.-Y."/>
            <person name="Koo N."/>
            <person name="Hong Y."/>
            <person name="Kim R.W."/>
            <person name="Kang W.-H."/>
            <person name="Huh J.H."/>
            <person name="Kang B.-C."/>
            <person name="Yang T.-J."/>
            <person name="Lee Y.-H."/>
            <person name="Bennetzen J.L."/>
            <person name="Choi D."/>
        </authorList>
    </citation>
    <scope>NUCLEOTIDE SEQUENCE [LARGE SCALE GENOMIC DNA]</scope>
    <source>
        <strain evidence="10">cv. PBC81</strain>
    </source>
</reference>
<evidence type="ECO:0000256" key="5">
    <source>
        <dbReference type="ARBA" id="ARBA00023235"/>
    </source>
</evidence>
<reference evidence="9 10" key="1">
    <citation type="journal article" date="2017" name="Genome Biol.">
        <title>New reference genome sequences of hot pepper reveal the massive evolution of plant disease-resistance genes by retroduplication.</title>
        <authorList>
            <person name="Kim S."/>
            <person name="Park J."/>
            <person name="Yeom S.I."/>
            <person name="Kim Y.M."/>
            <person name="Seo E."/>
            <person name="Kim K.T."/>
            <person name="Kim M.S."/>
            <person name="Lee J.M."/>
            <person name="Cheong K."/>
            <person name="Shin H.S."/>
            <person name="Kim S.B."/>
            <person name="Han K."/>
            <person name="Lee J."/>
            <person name="Park M."/>
            <person name="Lee H.A."/>
            <person name="Lee H.Y."/>
            <person name="Lee Y."/>
            <person name="Oh S."/>
            <person name="Lee J.H."/>
            <person name="Choi E."/>
            <person name="Choi E."/>
            <person name="Lee S.E."/>
            <person name="Jeon J."/>
            <person name="Kim H."/>
            <person name="Choi G."/>
            <person name="Song H."/>
            <person name="Lee J."/>
            <person name="Lee S.C."/>
            <person name="Kwon J.K."/>
            <person name="Lee H.Y."/>
            <person name="Koo N."/>
            <person name="Hong Y."/>
            <person name="Kim R.W."/>
            <person name="Kang W.H."/>
            <person name="Huh J.H."/>
            <person name="Kang B.C."/>
            <person name="Yang T.J."/>
            <person name="Lee Y.H."/>
            <person name="Bennetzen J.L."/>
            <person name="Choi D."/>
        </authorList>
    </citation>
    <scope>NUCLEOTIDE SEQUENCE [LARGE SCALE GENOMIC DNA]</scope>
    <source>
        <strain evidence="10">cv. PBC81</strain>
    </source>
</reference>
<dbReference type="InterPro" id="IPR001179">
    <property type="entry name" value="PPIase_FKBP_dom"/>
</dbReference>
<protein>
    <recommendedName>
        <fullName evidence="3 6">peptidylprolyl isomerase</fullName>
        <ecNumber evidence="3 6">5.2.1.8</ecNumber>
    </recommendedName>
</protein>
<dbReference type="STRING" id="33114.A0A2G2XBU3"/>
<gene>
    <name evidence="9" type="ORF">CQW23_03439</name>
</gene>
<feature type="compositionally biased region" description="Polar residues" evidence="7">
    <location>
        <begin position="551"/>
        <end position="566"/>
    </location>
</feature>
<keyword evidence="4 6" id="KW-0697">Rotamase</keyword>
<dbReference type="SUPFAM" id="SSF54534">
    <property type="entry name" value="FKBP-like"/>
    <property type="match status" value="1"/>
</dbReference>
<feature type="region of interest" description="Disordered" evidence="7">
    <location>
        <begin position="529"/>
        <end position="604"/>
    </location>
</feature>
<dbReference type="PANTHER" id="PTHR43811">
    <property type="entry name" value="FKBP-TYPE PEPTIDYL-PROLYL CIS-TRANS ISOMERASE FKPA"/>
    <property type="match status" value="1"/>
</dbReference>
<dbReference type="GO" id="GO:0003755">
    <property type="term" value="F:peptidyl-prolyl cis-trans isomerase activity"/>
    <property type="evidence" value="ECO:0007669"/>
    <property type="project" value="UniProtKB-KW"/>
</dbReference>
<dbReference type="PANTHER" id="PTHR43811:SF46">
    <property type="entry name" value="PEPTIDYLPROLYL ISOMERASE"/>
    <property type="match status" value="1"/>
</dbReference>
<feature type="compositionally biased region" description="Basic and acidic residues" evidence="7">
    <location>
        <begin position="567"/>
        <end position="583"/>
    </location>
</feature>
<evidence type="ECO:0000259" key="8">
    <source>
        <dbReference type="PROSITE" id="PS50059"/>
    </source>
</evidence>
<dbReference type="InterPro" id="IPR053932">
    <property type="entry name" value="GeBP-like_DBD"/>
</dbReference>
<feature type="compositionally biased region" description="Basic and acidic residues" evidence="7">
    <location>
        <begin position="256"/>
        <end position="265"/>
    </location>
</feature>
<dbReference type="EC" id="5.2.1.8" evidence="3 6"/>
<evidence type="ECO:0000256" key="7">
    <source>
        <dbReference type="SAM" id="MobiDB-lite"/>
    </source>
</evidence>
<evidence type="ECO:0000256" key="2">
    <source>
        <dbReference type="ARBA" id="ARBA00010820"/>
    </source>
</evidence>
<sequence>MKVISGTEAIVKASLPDTNPIAEVGETRLFRPDLVHRLMEKVKVIKERFKIAQSCQKSYTAVRQRELEFEIGVRYDVLGMVLNEKIDLVPQEGGAFWPHIARNSERLMPHPWVGHALKGDAPRLGPATRDPSCGWLVSSSTGAVTVNGGRWSVDGGYGVRWLSGCLDGVRLHQQWCFAGKMRRRGGGVGCFISHSVGDSDTPCLVQSEDQMLRRAKQPPNKKKKKRCRGNDYDDVIKEERKGKHVHLMPSLDDNYGDSKEPEKKSTYANTSMPDTDCGLGLCDQSGVLPEGLIKEKTGSSLSSSWSKEDEITILKGLVRLKTENEIKSKKIDYIALYESIKQFLHRESDIEDLKKKVKCLREKYKKNLKKAKTPSVPHEEELFYLSDKFWGDGDKDHEINQQITCHSSAPSCSSIRPYKSLDLEASDKIFVGDLGLALVTINRNQSNPVHAALEQYKLVSQSLRIRKCYGNQILEARITPKMEELSELEEQKIARSYFDTKIQHALLVLDAYKASNGFATDCGLKKDTPKVMNEGNSPPATIGGHTPITGKPSNTSSKSVSQMCQSQEREKNKEMNIKNRENQCDSSIPSHTVASSKEIKESATPLPDGMTVEVLVKGKPDGKVASTGKQVEIYFDAKLRDTGCFIGSNIAAGTPHKFCLGHKKMLKGLNIGIEGMQVGEKRRLIIPPSLGPGSNAKPPILPDSWLQYDVELADVYCAGYGKGLGSVK</sequence>
<evidence type="ECO:0000256" key="1">
    <source>
        <dbReference type="ARBA" id="ARBA00000971"/>
    </source>
</evidence>
<evidence type="ECO:0000313" key="10">
    <source>
        <dbReference type="Proteomes" id="UP000224567"/>
    </source>
</evidence>